<accession>X8CGV8</accession>
<gene>
    <name evidence="2" type="ORF">I553_1322</name>
</gene>
<keyword evidence="1" id="KW-0472">Membrane</keyword>
<evidence type="ECO:0000313" key="2">
    <source>
        <dbReference type="EMBL" id="EUA54673.1"/>
    </source>
</evidence>
<organism evidence="2">
    <name type="scientific">Mycobacterium xenopi 4042</name>
    <dbReference type="NCBI Taxonomy" id="1299334"/>
    <lineage>
        <taxon>Bacteria</taxon>
        <taxon>Bacillati</taxon>
        <taxon>Actinomycetota</taxon>
        <taxon>Actinomycetes</taxon>
        <taxon>Mycobacteriales</taxon>
        <taxon>Mycobacteriaceae</taxon>
        <taxon>Mycobacterium</taxon>
    </lineage>
</organism>
<keyword evidence="1" id="KW-1133">Transmembrane helix</keyword>
<dbReference type="AlphaFoldDB" id="X8CGV8"/>
<feature type="transmembrane region" description="Helical" evidence="1">
    <location>
        <begin position="7"/>
        <end position="29"/>
    </location>
</feature>
<proteinExistence type="predicted"/>
<sequence length="130" mass="13886">MNFHLTIVELACIAVLSGVPYLAVGIVWASTHTDPLGALAGSAPDAVRTPIDRAVAGTGARWRLPGLIVEDPYVRFVRPPRCRPSRQTAYLLTLLRRLVNYQVSIAALLEVALVCAIPYLAVGAIVAGAR</sequence>
<feature type="transmembrane region" description="Helical" evidence="1">
    <location>
        <begin position="101"/>
        <end position="127"/>
    </location>
</feature>
<dbReference type="PATRIC" id="fig|1299334.3.peg.3134"/>
<keyword evidence="1" id="KW-0812">Transmembrane</keyword>
<reference evidence="2" key="1">
    <citation type="submission" date="2014-01" db="EMBL/GenBank/DDBJ databases">
        <authorList>
            <person name="Brown-Elliot B."/>
            <person name="Wallace R."/>
            <person name="Lenaerts A."/>
            <person name="Ordway D."/>
            <person name="DeGroote M.A."/>
            <person name="Parker T."/>
            <person name="Sizemore C."/>
            <person name="Tallon L.J."/>
            <person name="Sadzewicz L.K."/>
            <person name="Sengamalay N."/>
            <person name="Fraser C.M."/>
            <person name="Hine E."/>
            <person name="Shefchek K.A."/>
            <person name="Das S.P."/>
            <person name="Tettelin H."/>
        </authorList>
    </citation>
    <scope>NUCLEOTIDE SEQUENCE [LARGE SCALE GENOMIC DNA]</scope>
    <source>
        <strain evidence="2">4042</strain>
    </source>
</reference>
<name>X8CGV8_MYCXE</name>
<protein>
    <submittedName>
        <fullName evidence="2">Uncharacterized protein</fullName>
    </submittedName>
</protein>
<dbReference type="EMBL" id="JAOB01000032">
    <property type="protein sequence ID" value="EUA54673.1"/>
    <property type="molecule type" value="Genomic_DNA"/>
</dbReference>
<comment type="caution">
    <text evidence="2">The sequence shown here is derived from an EMBL/GenBank/DDBJ whole genome shotgun (WGS) entry which is preliminary data.</text>
</comment>
<evidence type="ECO:0000256" key="1">
    <source>
        <dbReference type="SAM" id="Phobius"/>
    </source>
</evidence>